<dbReference type="Gene3D" id="2.20.110.10">
    <property type="entry name" value="Histone H3 K4-specific methyltransferase SET7/9 N-terminal domain"/>
    <property type="match status" value="1"/>
</dbReference>
<comment type="caution">
    <text evidence="1">The sequence shown here is derived from an EMBL/GenBank/DDBJ whole genome shotgun (WGS) entry which is preliminary data.</text>
</comment>
<evidence type="ECO:0000313" key="2">
    <source>
        <dbReference type="Proteomes" id="UP000180088"/>
    </source>
</evidence>
<proteinExistence type="predicted"/>
<protein>
    <recommendedName>
        <fullName evidence="3">Toxin-antitoxin system YwqK family antitoxin</fullName>
    </recommendedName>
</protein>
<dbReference type="AlphaFoldDB" id="A0A1S1WW66"/>
<evidence type="ECO:0000313" key="1">
    <source>
        <dbReference type="EMBL" id="OHX11550.1"/>
    </source>
</evidence>
<dbReference type="Proteomes" id="UP000180088">
    <property type="component" value="Unassembled WGS sequence"/>
</dbReference>
<organism evidence="1 2">
    <name type="scientific">Chromobacterium sphagni</name>
    <dbReference type="NCBI Taxonomy" id="1903179"/>
    <lineage>
        <taxon>Bacteria</taxon>
        <taxon>Pseudomonadati</taxon>
        <taxon>Pseudomonadota</taxon>
        <taxon>Betaproteobacteria</taxon>
        <taxon>Neisseriales</taxon>
        <taxon>Chromobacteriaceae</taxon>
        <taxon>Chromobacterium</taxon>
    </lineage>
</organism>
<accession>A0A1S1WW66</accession>
<reference evidence="1 2" key="1">
    <citation type="submission" date="2016-09" db="EMBL/GenBank/DDBJ databases">
        <title>Chromobacterium muskegensis sp. nov., an insecticidal bacterium isolated from Sphagnum bogs.</title>
        <authorList>
            <person name="Sparks M.E."/>
            <person name="Blackburn M.B."/>
            <person name="Gundersen-Rindal D.E."/>
            <person name="Mitchell A."/>
            <person name="Farrar R."/>
            <person name="Kuhar D."/>
        </authorList>
    </citation>
    <scope>NUCLEOTIDE SEQUENCE [LARGE SCALE GENOMIC DNA]</scope>
    <source>
        <strain evidence="1 2">37-2</strain>
    </source>
</reference>
<dbReference type="STRING" id="1903179.BI347_17995"/>
<dbReference type="EMBL" id="MKCS01000002">
    <property type="protein sequence ID" value="OHX11550.1"/>
    <property type="molecule type" value="Genomic_DNA"/>
</dbReference>
<gene>
    <name evidence="1" type="ORF">BI347_17995</name>
</gene>
<evidence type="ECO:0008006" key="3">
    <source>
        <dbReference type="Google" id="ProtNLM"/>
    </source>
</evidence>
<sequence length="303" mass="33002">MLEYRNAEIVNGKLYASGANEPFNGKVTNVPEDKIMPSIILPSKDGLYPVLQAAENVLKIGAAYLGLGLMCDITVHDGLPDGEASCQRSGTSKTVVKAHFSGGVLEGDFVALDDSDNPMFTVSFNRGQADGKLEIFSPHTHKLRYHVNFEHGTPVGSEEAFNENSGVLVGRAEYENGKLQGEVVRYADDGKRVIYRAHYVEGTPEGVEESFDPNTGQVTSYAIWEHGVQTTTLSGDEAIQAHNGKSLSEITHPSTSTISSADVDACQQAWMTAFRKEQGDTAIVTQDQMTEWEEQCRQGKRPA</sequence>
<dbReference type="SUPFAM" id="SSF82185">
    <property type="entry name" value="Histone H3 K4-specific methyltransferase SET7/9 N-terminal domain"/>
    <property type="match status" value="1"/>
</dbReference>
<name>A0A1S1WW66_9NEIS</name>